<evidence type="ECO:0000313" key="2">
    <source>
        <dbReference type="Proteomes" id="UP000509594"/>
    </source>
</evidence>
<dbReference type="SUPFAM" id="SSF69025">
    <property type="entry name" value="Hypothetical protein MTH865"/>
    <property type="match status" value="1"/>
</dbReference>
<accession>A0A7D5I5P8</accession>
<dbReference type="Proteomes" id="UP000509594">
    <property type="component" value="Chromosome"/>
</dbReference>
<proteinExistence type="predicted"/>
<dbReference type="EMBL" id="CP058215">
    <property type="protein sequence ID" value="QLC50461.1"/>
    <property type="molecule type" value="Genomic_DNA"/>
</dbReference>
<dbReference type="Gene3D" id="1.10.238.80">
    <property type="entry name" value="MTH865-like"/>
    <property type="match status" value="1"/>
</dbReference>
<keyword evidence="2" id="KW-1185">Reference proteome</keyword>
<dbReference type="KEGG" id="mzi:HWN40_09550"/>
<organism evidence="1 2">
    <name type="scientific">Methanolobus zinderi</name>
    <dbReference type="NCBI Taxonomy" id="536044"/>
    <lineage>
        <taxon>Archaea</taxon>
        <taxon>Methanobacteriati</taxon>
        <taxon>Methanobacteriota</taxon>
        <taxon>Stenosarchaea group</taxon>
        <taxon>Methanomicrobia</taxon>
        <taxon>Methanosarcinales</taxon>
        <taxon>Methanosarcinaceae</taxon>
        <taxon>Methanolobus</taxon>
    </lineage>
</organism>
<evidence type="ECO:0000313" key="1">
    <source>
        <dbReference type="EMBL" id="QLC50461.1"/>
    </source>
</evidence>
<evidence type="ECO:0008006" key="3">
    <source>
        <dbReference type="Google" id="ProtNLM"/>
    </source>
</evidence>
<dbReference type="AlphaFoldDB" id="A0A7D5I5P8"/>
<sequence>MSVKDDIHSQIVAGLENATFPIETPEELLSAFPAGADTTCRSGDVAVTAGEAGSLLKPSDFPFRSSKAVADTIVDRAGL</sequence>
<dbReference type="InterPro" id="IPR024093">
    <property type="entry name" value="Uncharacterised_MTH865"/>
</dbReference>
<name>A0A7D5I5P8_9EURY</name>
<protein>
    <recommendedName>
        <fullName evidence="3">MTH865 family protein</fullName>
    </recommendedName>
</protein>
<dbReference type="InterPro" id="IPR036825">
    <property type="entry name" value="MTH865-like_sf"/>
</dbReference>
<dbReference type="GeneID" id="55821919"/>
<dbReference type="RefSeq" id="WP_176965517.1">
    <property type="nucleotide sequence ID" value="NZ_CP058215.1"/>
</dbReference>
<gene>
    <name evidence="1" type="ORF">HWN40_09550</name>
</gene>
<dbReference type="OrthoDB" id="335595at2157"/>
<dbReference type="Pfam" id="PF07747">
    <property type="entry name" value="MTH865"/>
    <property type="match status" value="1"/>
</dbReference>
<reference evidence="1 2" key="1">
    <citation type="submission" date="2020-06" db="EMBL/GenBank/DDBJ databases">
        <title>Methanolobus halotolerans sp. nov., isolated from a saline lake Tus in Siberia.</title>
        <authorList>
            <person name="Shen Y."/>
            <person name="Chen S.-C."/>
            <person name="Lai M.-C."/>
            <person name="Huang H.-H."/>
            <person name="Chiu H.-H."/>
            <person name="Tang S.-L."/>
            <person name="Rogozin D.Y."/>
            <person name="Degermendzhy A.G."/>
        </authorList>
    </citation>
    <scope>NUCLEOTIDE SEQUENCE [LARGE SCALE GENOMIC DNA]</scope>
    <source>
        <strain evidence="1 2">DSM 21339</strain>
    </source>
</reference>